<dbReference type="AlphaFoldDB" id="A0A803MIM1"/>
<feature type="region of interest" description="Disordered" evidence="1">
    <location>
        <begin position="137"/>
        <end position="161"/>
    </location>
</feature>
<feature type="compositionally biased region" description="Gly residues" evidence="1">
    <location>
        <begin position="150"/>
        <end position="161"/>
    </location>
</feature>
<keyword evidence="4" id="KW-1185">Reference proteome</keyword>
<reference evidence="3" key="1">
    <citation type="journal article" date="2017" name="Nature">
        <title>The genome of Chenopodium quinoa.</title>
        <authorList>
            <person name="Jarvis D.E."/>
            <person name="Ho Y.S."/>
            <person name="Lightfoot D.J."/>
            <person name="Schmoeckel S.M."/>
            <person name="Li B."/>
            <person name="Borm T.J.A."/>
            <person name="Ohyanagi H."/>
            <person name="Mineta K."/>
            <person name="Michell C.T."/>
            <person name="Saber N."/>
            <person name="Kharbatia N.M."/>
            <person name="Rupper R.R."/>
            <person name="Sharp A.R."/>
            <person name="Dally N."/>
            <person name="Boughton B.A."/>
            <person name="Woo Y.H."/>
            <person name="Gao G."/>
            <person name="Schijlen E.G.W.M."/>
            <person name="Guo X."/>
            <person name="Momin A.A."/>
            <person name="Negrao S."/>
            <person name="Al-Babili S."/>
            <person name="Gehring C."/>
            <person name="Roessner U."/>
            <person name="Jung C."/>
            <person name="Murphy K."/>
            <person name="Arold S.T."/>
            <person name="Gojobori T."/>
            <person name="van der Linden C.G."/>
            <person name="van Loo E.N."/>
            <person name="Jellen E.N."/>
            <person name="Maughan P.J."/>
            <person name="Tester M."/>
        </authorList>
    </citation>
    <scope>NUCLEOTIDE SEQUENCE [LARGE SCALE GENOMIC DNA]</scope>
    <source>
        <strain evidence="3">cv. PI 614886</strain>
    </source>
</reference>
<feature type="domain" description="Retrotransposon gag" evidence="2">
    <location>
        <begin position="2"/>
        <end position="86"/>
    </location>
</feature>
<accession>A0A803MIM1</accession>
<organism evidence="3 4">
    <name type="scientific">Chenopodium quinoa</name>
    <name type="common">Quinoa</name>
    <dbReference type="NCBI Taxonomy" id="63459"/>
    <lineage>
        <taxon>Eukaryota</taxon>
        <taxon>Viridiplantae</taxon>
        <taxon>Streptophyta</taxon>
        <taxon>Embryophyta</taxon>
        <taxon>Tracheophyta</taxon>
        <taxon>Spermatophyta</taxon>
        <taxon>Magnoliopsida</taxon>
        <taxon>eudicotyledons</taxon>
        <taxon>Gunneridae</taxon>
        <taxon>Pentapetalae</taxon>
        <taxon>Caryophyllales</taxon>
        <taxon>Chenopodiaceae</taxon>
        <taxon>Chenopodioideae</taxon>
        <taxon>Atripliceae</taxon>
        <taxon>Chenopodium</taxon>
    </lineage>
</organism>
<dbReference type="InterPro" id="IPR005162">
    <property type="entry name" value="Retrotrans_gag_dom"/>
</dbReference>
<name>A0A803MIM1_CHEQI</name>
<evidence type="ECO:0000313" key="3">
    <source>
        <dbReference type="EnsemblPlants" id="AUR62030117-RA:cds"/>
    </source>
</evidence>
<sequence length="161" mass="18351">MEADNWWSTVREVCVADPSFKWTQFATKLKERFYPNELRWQKQEEFLSLSQGSLSIQEYTDMFTELSRFATSVVPTEAERVKRYIKKMDPRVRTHVLNSGASSFQGAYEISLSIHAFIKEAEVMKVASVKKQFVPHAQGPAKKPRFDNAGNGGYQQGSGSC</sequence>
<proteinExistence type="predicted"/>
<protein>
    <recommendedName>
        <fullName evidence="2">Retrotransposon gag domain-containing protein</fullName>
    </recommendedName>
</protein>
<dbReference type="OMA" id="ERFYPNE"/>
<dbReference type="Proteomes" id="UP000596660">
    <property type="component" value="Unplaced"/>
</dbReference>
<dbReference type="EnsemblPlants" id="AUR62030117-RA">
    <property type="protein sequence ID" value="AUR62030117-RA:cds"/>
    <property type="gene ID" value="AUR62030117"/>
</dbReference>
<dbReference type="Pfam" id="PF03732">
    <property type="entry name" value="Retrotrans_gag"/>
    <property type="match status" value="1"/>
</dbReference>
<evidence type="ECO:0000256" key="1">
    <source>
        <dbReference type="SAM" id="MobiDB-lite"/>
    </source>
</evidence>
<dbReference type="Gramene" id="AUR62030117-RA">
    <property type="protein sequence ID" value="AUR62030117-RA:cds"/>
    <property type="gene ID" value="AUR62030117"/>
</dbReference>
<reference evidence="3" key="2">
    <citation type="submission" date="2021-03" db="UniProtKB">
        <authorList>
            <consortium name="EnsemblPlants"/>
        </authorList>
    </citation>
    <scope>IDENTIFICATION</scope>
</reference>
<evidence type="ECO:0000313" key="4">
    <source>
        <dbReference type="Proteomes" id="UP000596660"/>
    </source>
</evidence>
<evidence type="ECO:0000259" key="2">
    <source>
        <dbReference type="Pfam" id="PF03732"/>
    </source>
</evidence>